<name>A0A6J7WI94_9CAUD</name>
<proteinExistence type="predicted"/>
<evidence type="ECO:0000313" key="1">
    <source>
        <dbReference type="EMBL" id="CAB5217008.1"/>
    </source>
</evidence>
<organism evidence="1">
    <name type="scientific">uncultured Caudovirales phage</name>
    <dbReference type="NCBI Taxonomy" id="2100421"/>
    <lineage>
        <taxon>Viruses</taxon>
        <taxon>Duplodnaviria</taxon>
        <taxon>Heunggongvirae</taxon>
        <taxon>Uroviricota</taxon>
        <taxon>Caudoviricetes</taxon>
        <taxon>Peduoviridae</taxon>
        <taxon>Maltschvirus</taxon>
        <taxon>Maltschvirus maltsch</taxon>
    </lineage>
</organism>
<sequence>MERTINYKDVELRCEFSIDKYEPATYWQPEEGGTIYDLFVYVQDTEILDILGKKQIEDIEQLIYEQL</sequence>
<accession>A0A6J7WI94</accession>
<reference evidence="1" key="1">
    <citation type="submission" date="2020-05" db="EMBL/GenBank/DDBJ databases">
        <authorList>
            <person name="Chiriac C."/>
            <person name="Salcher M."/>
            <person name="Ghai R."/>
            <person name="Kavagutti S V."/>
        </authorList>
    </citation>
    <scope>NUCLEOTIDE SEQUENCE</scope>
</reference>
<gene>
    <name evidence="1" type="ORF">UFOVP200_34</name>
</gene>
<protein>
    <submittedName>
        <fullName evidence="1">Uncharacterized protein</fullName>
    </submittedName>
</protein>
<dbReference type="EMBL" id="LR798246">
    <property type="protein sequence ID" value="CAB5217008.1"/>
    <property type="molecule type" value="Genomic_DNA"/>
</dbReference>